<reference evidence="3 4" key="1">
    <citation type="journal article" date="2016" name="Nat. Commun.">
        <title>Thousands of microbial genomes shed light on interconnected biogeochemical processes in an aquifer system.</title>
        <authorList>
            <person name="Anantharaman K."/>
            <person name="Brown C.T."/>
            <person name="Hug L.A."/>
            <person name="Sharon I."/>
            <person name="Castelle C.J."/>
            <person name="Probst A.J."/>
            <person name="Thomas B.C."/>
            <person name="Singh A."/>
            <person name="Wilkins M.J."/>
            <person name="Karaoz U."/>
            <person name="Brodie E.L."/>
            <person name="Williams K.H."/>
            <person name="Hubbard S.S."/>
            <person name="Banfield J.F."/>
        </authorList>
    </citation>
    <scope>NUCLEOTIDE SEQUENCE [LARGE SCALE GENOMIC DNA]</scope>
</reference>
<dbReference type="InterPro" id="IPR027434">
    <property type="entry name" value="Homing_endonucl"/>
</dbReference>
<evidence type="ECO:0000313" key="4">
    <source>
        <dbReference type="Proteomes" id="UP000176336"/>
    </source>
</evidence>
<sequence>MSAFLNLTRESLEELYINKRLSTWKIAEILGCARSTVYAKAISFKIPVRTRAESHIIYPRKDFSGDLIEKAYLIGFRIGDLRVRKFYKNSETIKLDCASTKAEQINLIKNLFFNYGRVWISKPNKHGAIQIECFLNTTFNFLLSKEPAKLILRSKKYFFAFLAGFTDAEGSIFISRKQNQAAYALGNYNLPLLKAIKTYLNKHSIKTPKLGYSKRQGLLASHGYRYNHDYWTLTISRKKDLIKLFDLLSPNLKHKNRIKQMKKAIKNIEERNRLYGQK</sequence>
<dbReference type="Gene3D" id="3.10.28.10">
    <property type="entry name" value="Homing endonucleases"/>
    <property type="match status" value="1"/>
</dbReference>
<dbReference type="Pfam" id="PF14528">
    <property type="entry name" value="LAGLIDADG_3"/>
    <property type="match status" value="1"/>
</dbReference>
<dbReference type="SUPFAM" id="SSF55608">
    <property type="entry name" value="Homing endonucleases"/>
    <property type="match status" value="1"/>
</dbReference>
<dbReference type="Proteomes" id="UP000176336">
    <property type="component" value="Unassembled WGS sequence"/>
</dbReference>
<evidence type="ECO:0000259" key="2">
    <source>
        <dbReference type="Pfam" id="PF14528"/>
    </source>
</evidence>
<name>A0A1F5IQJ2_9BACT</name>
<dbReference type="InterPro" id="IPR004860">
    <property type="entry name" value="LAGLIDADG_dom"/>
</dbReference>
<protein>
    <recommendedName>
        <fullName evidence="2">Homing endonuclease LAGLIDADG domain-containing protein</fullName>
    </recommendedName>
</protein>
<comment type="caution">
    <text evidence="3">The sequence shown here is derived from an EMBL/GenBank/DDBJ whole genome shotgun (WGS) entry which is preliminary data.</text>
</comment>
<proteinExistence type="predicted"/>
<gene>
    <name evidence="3" type="ORF">A2871_03875</name>
</gene>
<dbReference type="AlphaFoldDB" id="A0A1F5IQJ2"/>
<keyword evidence="1" id="KW-0175">Coiled coil</keyword>
<accession>A0A1F5IQJ2</accession>
<dbReference type="EMBL" id="MFCR01000011">
    <property type="protein sequence ID" value="OGE18609.1"/>
    <property type="molecule type" value="Genomic_DNA"/>
</dbReference>
<evidence type="ECO:0000313" key="3">
    <source>
        <dbReference type="EMBL" id="OGE18609.1"/>
    </source>
</evidence>
<organism evidence="3 4">
    <name type="scientific">Candidatus Daviesbacteria bacterium RIFCSPHIGHO2_01_FULL_41_23</name>
    <dbReference type="NCBI Taxonomy" id="1797764"/>
    <lineage>
        <taxon>Bacteria</taxon>
        <taxon>Candidatus Daviesiibacteriota</taxon>
    </lineage>
</organism>
<evidence type="ECO:0000256" key="1">
    <source>
        <dbReference type="SAM" id="Coils"/>
    </source>
</evidence>
<dbReference type="GO" id="GO:0004519">
    <property type="term" value="F:endonuclease activity"/>
    <property type="evidence" value="ECO:0007669"/>
    <property type="project" value="InterPro"/>
</dbReference>
<feature type="coiled-coil region" evidence="1">
    <location>
        <begin position="251"/>
        <end position="278"/>
    </location>
</feature>
<feature type="domain" description="Homing endonuclease LAGLIDADG" evidence="2">
    <location>
        <begin position="159"/>
        <end position="208"/>
    </location>
</feature>